<evidence type="ECO:0000313" key="16">
    <source>
        <dbReference type="EMBL" id="KUK88151.1"/>
    </source>
</evidence>
<dbReference type="GO" id="GO:0008531">
    <property type="term" value="F:riboflavin kinase activity"/>
    <property type="evidence" value="ECO:0007669"/>
    <property type="project" value="UniProtKB-UniRule"/>
</dbReference>
<dbReference type="GO" id="GO:0003919">
    <property type="term" value="F:FMN adenylyltransferase activity"/>
    <property type="evidence" value="ECO:0007669"/>
    <property type="project" value="UniProtKB-UniRule"/>
</dbReference>
<evidence type="ECO:0000313" key="17">
    <source>
        <dbReference type="Proteomes" id="UP000053467"/>
    </source>
</evidence>
<organism evidence="16 17">
    <name type="scientific">candidate division TA06 bacterium 34_109</name>
    <dbReference type="NCBI Taxonomy" id="1635277"/>
    <lineage>
        <taxon>Bacteria</taxon>
        <taxon>Bacteria division TA06</taxon>
    </lineage>
</organism>
<dbReference type="UniPathway" id="UPA00277">
    <property type="reaction ID" value="UER00407"/>
</dbReference>
<dbReference type="NCBIfam" id="TIGR00083">
    <property type="entry name" value="ribF"/>
    <property type="match status" value="1"/>
</dbReference>
<dbReference type="GO" id="GO:0009398">
    <property type="term" value="P:FMN biosynthetic process"/>
    <property type="evidence" value="ECO:0007669"/>
    <property type="project" value="UniProtKB-UniRule"/>
</dbReference>
<dbReference type="FunFam" id="2.40.30.30:FF:000003">
    <property type="entry name" value="Riboflavin biosynthesis protein"/>
    <property type="match status" value="1"/>
</dbReference>
<reference evidence="17" key="1">
    <citation type="journal article" date="2015" name="MBio">
        <title>Genome-Resolved Metagenomic Analysis Reveals Roles for Candidate Phyla and Other Microbial Community Members in Biogeochemical Transformations in Oil Reservoirs.</title>
        <authorList>
            <person name="Hu P."/>
            <person name="Tom L."/>
            <person name="Singh A."/>
            <person name="Thomas B.C."/>
            <person name="Baker B.J."/>
            <person name="Piceno Y.M."/>
            <person name="Andersen G.L."/>
            <person name="Banfield J.F."/>
        </authorList>
    </citation>
    <scope>NUCLEOTIDE SEQUENCE [LARGE SCALE GENOMIC DNA]</scope>
</reference>
<feature type="domain" description="Riboflavin kinase" evidence="15">
    <location>
        <begin position="184"/>
        <end position="308"/>
    </location>
</feature>
<keyword evidence="5 14" id="KW-0808">Transferase</keyword>
<dbReference type="NCBIfam" id="NF004162">
    <property type="entry name" value="PRK05627.1-5"/>
    <property type="match status" value="1"/>
</dbReference>
<dbReference type="InterPro" id="IPR023468">
    <property type="entry name" value="Riboflavin_kinase"/>
</dbReference>
<evidence type="ECO:0000256" key="9">
    <source>
        <dbReference type="ARBA" id="ARBA00022827"/>
    </source>
</evidence>
<keyword evidence="3 14" id="KW-0285">Flavoprotein</keyword>
<comment type="catalytic activity">
    <reaction evidence="12 14">
        <text>riboflavin + ATP = FMN + ADP + H(+)</text>
        <dbReference type="Rhea" id="RHEA:14357"/>
        <dbReference type="ChEBI" id="CHEBI:15378"/>
        <dbReference type="ChEBI" id="CHEBI:30616"/>
        <dbReference type="ChEBI" id="CHEBI:57986"/>
        <dbReference type="ChEBI" id="CHEBI:58210"/>
        <dbReference type="ChEBI" id="CHEBI:456216"/>
        <dbReference type="EC" id="2.7.1.26"/>
    </reaction>
</comment>
<accession>A0A117M774</accession>
<dbReference type="GO" id="GO:0006747">
    <property type="term" value="P:FAD biosynthetic process"/>
    <property type="evidence" value="ECO:0007669"/>
    <property type="project" value="UniProtKB-UniRule"/>
</dbReference>
<dbReference type="EC" id="2.7.7.2" evidence="14"/>
<dbReference type="Gene3D" id="2.40.30.30">
    <property type="entry name" value="Riboflavin kinase-like"/>
    <property type="match status" value="1"/>
</dbReference>
<dbReference type="Proteomes" id="UP000053467">
    <property type="component" value="Unassembled WGS sequence"/>
</dbReference>
<sequence length="312" mass="36194">MNIYYGLDKIDENLKGKIITLGSFDGIHRGHKKILETLRRISLKEGKENLLITFEPHPRMVLEGIKENFLLTTLEDKMYIFETSNLIDNLLIIPFDKSFAQISADDFVERIVVDKLSPYIFVVGYDTHFGKNRKGDIVRLKSILSKERIKIEIVEPEVEDSQIISSSIIRKFIKFGNIEEANKFLGYKYFVKGSVVKGEGRGAILGFPTANIEFDEKIKMMPQNGVYAVGVIYEGKKYKGMMNVGKRPTFDEKLSLEVHIIDFNENLYNKTLKINFIKRLRDEVKFPSENELIEQLKKDKEEIKNLKEELWL</sequence>
<dbReference type="InterPro" id="IPR015864">
    <property type="entry name" value="FAD_synthase"/>
</dbReference>
<dbReference type="Pfam" id="PF01687">
    <property type="entry name" value="Flavokinase"/>
    <property type="match status" value="1"/>
</dbReference>
<evidence type="ECO:0000256" key="13">
    <source>
        <dbReference type="ARBA" id="ARBA00049494"/>
    </source>
</evidence>
<evidence type="ECO:0000256" key="8">
    <source>
        <dbReference type="ARBA" id="ARBA00022777"/>
    </source>
</evidence>
<dbReference type="SUPFAM" id="SSF82114">
    <property type="entry name" value="Riboflavin kinase-like"/>
    <property type="match status" value="1"/>
</dbReference>
<evidence type="ECO:0000256" key="1">
    <source>
        <dbReference type="ARBA" id="ARBA00004726"/>
    </source>
</evidence>
<dbReference type="NCBIfam" id="NF004160">
    <property type="entry name" value="PRK05627.1-3"/>
    <property type="match status" value="1"/>
</dbReference>
<keyword evidence="11" id="KW-0511">Multifunctional enzyme</keyword>
<keyword evidence="7 14" id="KW-0547">Nucleotide-binding</keyword>
<comment type="caution">
    <text evidence="16">The sequence shown here is derived from an EMBL/GenBank/DDBJ whole genome shotgun (WGS) entry which is preliminary data.</text>
</comment>
<keyword evidence="4 14" id="KW-0288">FMN</keyword>
<evidence type="ECO:0000256" key="5">
    <source>
        <dbReference type="ARBA" id="ARBA00022679"/>
    </source>
</evidence>
<dbReference type="Pfam" id="PF06574">
    <property type="entry name" value="FAD_syn"/>
    <property type="match status" value="1"/>
</dbReference>
<gene>
    <name evidence="16" type="ORF">XE03_0157</name>
</gene>
<dbReference type="EC" id="2.7.1.26" evidence="14"/>
<dbReference type="GO" id="GO:0005524">
    <property type="term" value="F:ATP binding"/>
    <property type="evidence" value="ECO:0007669"/>
    <property type="project" value="UniProtKB-UniRule"/>
</dbReference>
<dbReference type="InterPro" id="IPR015865">
    <property type="entry name" value="Riboflavin_kinase_bac/euk"/>
</dbReference>
<dbReference type="SMART" id="SM00904">
    <property type="entry name" value="Flavokinase"/>
    <property type="match status" value="1"/>
</dbReference>
<name>A0A117M774_UNCT6</name>
<dbReference type="SUPFAM" id="SSF52374">
    <property type="entry name" value="Nucleotidylyl transferase"/>
    <property type="match status" value="1"/>
</dbReference>
<comment type="similarity">
    <text evidence="14">Belongs to the ribF family.</text>
</comment>
<evidence type="ECO:0000256" key="2">
    <source>
        <dbReference type="ARBA" id="ARBA00005201"/>
    </source>
</evidence>
<keyword evidence="8 14" id="KW-0418">Kinase</keyword>
<dbReference type="InterPro" id="IPR023465">
    <property type="entry name" value="Riboflavin_kinase_dom_sf"/>
</dbReference>
<dbReference type="PIRSF" id="PIRSF004491">
    <property type="entry name" value="FAD_Synth"/>
    <property type="match status" value="1"/>
</dbReference>
<dbReference type="FunFam" id="3.40.50.620:FF:000021">
    <property type="entry name" value="Riboflavin biosynthesis protein"/>
    <property type="match status" value="1"/>
</dbReference>
<dbReference type="InterPro" id="IPR014729">
    <property type="entry name" value="Rossmann-like_a/b/a_fold"/>
</dbReference>
<evidence type="ECO:0000256" key="10">
    <source>
        <dbReference type="ARBA" id="ARBA00022840"/>
    </source>
</evidence>
<dbReference type="Gene3D" id="3.40.50.620">
    <property type="entry name" value="HUPs"/>
    <property type="match status" value="1"/>
</dbReference>
<evidence type="ECO:0000256" key="6">
    <source>
        <dbReference type="ARBA" id="ARBA00022695"/>
    </source>
</evidence>
<evidence type="ECO:0000256" key="3">
    <source>
        <dbReference type="ARBA" id="ARBA00022630"/>
    </source>
</evidence>
<dbReference type="AlphaFoldDB" id="A0A117M774"/>
<dbReference type="PANTHER" id="PTHR22749:SF6">
    <property type="entry name" value="RIBOFLAVIN KINASE"/>
    <property type="match status" value="1"/>
</dbReference>
<evidence type="ECO:0000256" key="12">
    <source>
        <dbReference type="ARBA" id="ARBA00047880"/>
    </source>
</evidence>
<evidence type="ECO:0000256" key="11">
    <source>
        <dbReference type="ARBA" id="ARBA00023268"/>
    </source>
</evidence>
<dbReference type="UniPathway" id="UPA00276">
    <property type="reaction ID" value="UER00406"/>
</dbReference>
<protein>
    <recommendedName>
        <fullName evidence="14">Riboflavin biosynthesis protein</fullName>
    </recommendedName>
    <domain>
        <recommendedName>
            <fullName evidence="14">Riboflavin kinase</fullName>
            <ecNumber evidence="14">2.7.1.26</ecNumber>
        </recommendedName>
        <alternativeName>
            <fullName evidence="14">Flavokinase</fullName>
        </alternativeName>
    </domain>
    <domain>
        <recommendedName>
            <fullName evidence="14">FMN adenylyltransferase</fullName>
            <ecNumber evidence="14">2.7.7.2</ecNumber>
        </recommendedName>
        <alternativeName>
            <fullName evidence="14">FAD pyrophosphorylase</fullName>
        </alternativeName>
        <alternativeName>
            <fullName evidence="14">FAD synthase</fullName>
        </alternativeName>
    </domain>
</protein>
<comment type="pathway">
    <text evidence="2 14">Cofactor biosynthesis; FMN biosynthesis; FMN from riboflavin (ATP route): step 1/1.</text>
</comment>
<dbReference type="EMBL" id="LGGX01000001">
    <property type="protein sequence ID" value="KUK88151.1"/>
    <property type="molecule type" value="Genomic_DNA"/>
</dbReference>
<dbReference type="GO" id="GO:0009231">
    <property type="term" value="P:riboflavin biosynthetic process"/>
    <property type="evidence" value="ECO:0007669"/>
    <property type="project" value="InterPro"/>
</dbReference>
<evidence type="ECO:0000256" key="7">
    <source>
        <dbReference type="ARBA" id="ARBA00022741"/>
    </source>
</evidence>
<comment type="pathway">
    <text evidence="1 14">Cofactor biosynthesis; FAD biosynthesis; FAD from FMN: step 1/1.</text>
</comment>
<dbReference type="InterPro" id="IPR002606">
    <property type="entry name" value="Riboflavin_kinase_bac"/>
</dbReference>
<evidence type="ECO:0000259" key="15">
    <source>
        <dbReference type="SMART" id="SM00904"/>
    </source>
</evidence>
<evidence type="ECO:0000256" key="4">
    <source>
        <dbReference type="ARBA" id="ARBA00022643"/>
    </source>
</evidence>
<dbReference type="CDD" id="cd02064">
    <property type="entry name" value="FAD_synthetase_N"/>
    <property type="match status" value="1"/>
</dbReference>
<comment type="catalytic activity">
    <reaction evidence="13 14">
        <text>FMN + ATP + H(+) = FAD + diphosphate</text>
        <dbReference type="Rhea" id="RHEA:17237"/>
        <dbReference type="ChEBI" id="CHEBI:15378"/>
        <dbReference type="ChEBI" id="CHEBI:30616"/>
        <dbReference type="ChEBI" id="CHEBI:33019"/>
        <dbReference type="ChEBI" id="CHEBI:57692"/>
        <dbReference type="ChEBI" id="CHEBI:58210"/>
        <dbReference type="EC" id="2.7.7.2"/>
    </reaction>
</comment>
<keyword evidence="6 14" id="KW-0548">Nucleotidyltransferase</keyword>
<keyword evidence="9 14" id="KW-0274">FAD</keyword>
<proteinExistence type="inferred from homology"/>
<evidence type="ECO:0000256" key="14">
    <source>
        <dbReference type="PIRNR" id="PIRNR004491"/>
    </source>
</evidence>
<keyword evidence="10 14" id="KW-0067">ATP-binding</keyword>
<dbReference type="PANTHER" id="PTHR22749">
    <property type="entry name" value="RIBOFLAVIN KINASE/FMN ADENYLYLTRANSFERASE"/>
    <property type="match status" value="1"/>
</dbReference>